<name>A0A9D4V0M1_ADICA</name>
<organism evidence="2 3">
    <name type="scientific">Adiantum capillus-veneris</name>
    <name type="common">Maidenhair fern</name>
    <dbReference type="NCBI Taxonomy" id="13818"/>
    <lineage>
        <taxon>Eukaryota</taxon>
        <taxon>Viridiplantae</taxon>
        <taxon>Streptophyta</taxon>
        <taxon>Embryophyta</taxon>
        <taxon>Tracheophyta</taxon>
        <taxon>Polypodiopsida</taxon>
        <taxon>Polypodiidae</taxon>
        <taxon>Polypodiales</taxon>
        <taxon>Pteridineae</taxon>
        <taxon>Pteridaceae</taxon>
        <taxon>Vittarioideae</taxon>
        <taxon>Adiantum</taxon>
    </lineage>
</organism>
<dbReference type="Proteomes" id="UP000886520">
    <property type="component" value="Chromosome 8"/>
</dbReference>
<sequence length="383" mass="42921">MASRGSASNNATTTNSKATSSNIATRRSSRFRAEAEAALTQAAAVACGGHGRSRAAGKRRGFDIEHAVCQSKLFDAFELQELQKQLDRTLALGATTRRTVGQDNDEHHDLPQSRSPCTVSANQEIRDRKSPTCRIKEIRDRKLGAHDVDEIKAETGMRLADVLQGACMIKARSADDLYHNHAIIASSGVRFVPQEEEWVPNYSCSGADDEASRRSTISKVTARSYSMPAPREEHAAAAPALGLHTNGAKWSDHYCNMQDAHPSSTHVHHHHHFHHHHHHIVRTTDETINWPFSPVVDRLSVHSEKPEEIQWPFSPIRPIVHFEAQEIPWPFSPVRPSNQPEEIPWPFSPIRPSLHFEEIDWSALPPSHQMSSIESPKWKDLQP</sequence>
<dbReference type="AlphaFoldDB" id="A0A9D4V0M1"/>
<proteinExistence type="predicted"/>
<keyword evidence="3" id="KW-1185">Reference proteome</keyword>
<comment type="caution">
    <text evidence="2">The sequence shown here is derived from an EMBL/GenBank/DDBJ whole genome shotgun (WGS) entry which is preliminary data.</text>
</comment>
<protein>
    <submittedName>
        <fullName evidence="2">Uncharacterized protein</fullName>
    </submittedName>
</protein>
<gene>
    <name evidence="2" type="ORF">GOP47_0008862</name>
</gene>
<reference evidence="2" key="1">
    <citation type="submission" date="2021-01" db="EMBL/GenBank/DDBJ databases">
        <title>Adiantum capillus-veneris genome.</title>
        <authorList>
            <person name="Fang Y."/>
            <person name="Liao Q."/>
        </authorList>
    </citation>
    <scope>NUCLEOTIDE SEQUENCE</scope>
    <source>
        <strain evidence="2">H3</strain>
        <tissue evidence="2">Leaf</tissue>
    </source>
</reference>
<feature type="region of interest" description="Disordered" evidence="1">
    <location>
        <begin position="1"/>
        <end position="27"/>
    </location>
</feature>
<feature type="region of interest" description="Disordered" evidence="1">
    <location>
        <begin position="97"/>
        <end position="128"/>
    </location>
</feature>
<feature type="compositionally biased region" description="Low complexity" evidence="1">
    <location>
        <begin position="1"/>
        <end position="26"/>
    </location>
</feature>
<dbReference type="EMBL" id="JABFUD020000008">
    <property type="protein sequence ID" value="KAI5076797.1"/>
    <property type="molecule type" value="Genomic_DNA"/>
</dbReference>
<evidence type="ECO:0000313" key="3">
    <source>
        <dbReference type="Proteomes" id="UP000886520"/>
    </source>
</evidence>
<feature type="compositionally biased region" description="Polar residues" evidence="1">
    <location>
        <begin position="112"/>
        <end position="123"/>
    </location>
</feature>
<evidence type="ECO:0000313" key="2">
    <source>
        <dbReference type="EMBL" id="KAI5076797.1"/>
    </source>
</evidence>
<evidence type="ECO:0000256" key="1">
    <source>
        <dbReference type="SAM" id="MobiDB-lite"/>
    </source>
</evidence>
<accession>A0A9D4V0M1</accession>